<dbReference type="OrthoDB" id="753880at2759"/>
<dbReference type="OMA" id="PYSTEIN"/>
<accession>Q1RSI6</accession>
<keyword evidence="6" id="KW-1185">Reference proteome</keyword>
<reference evidence="2" key="2">
    <citation type="submission" date="2007-04" db="EMBL/GenBank/DDBJ databases">
        <authorList>
            <consortium name="The International Medicago Genome Annotation Group"/>
        </authorList>
    </citation>
    <scope>NUCLEOTIDE SEQUENCE</scope>
</reference>
<evidence type="ECO:0000313" key="4">
    <source>
        <dbReference type="EMBL" id="RHN81213.1"/>
    </source>
</evidence>
<protein>
    <submittedName>
        <fullName evidence="2 5">Uncharacterized protein</fullName>
    </submittedName>
</protein>
<sequence length="230" mass="25891">MNSKPKPKKDAPVRAFGQRSITSTFRTLPPNSNQPSTKTESPRLLLSHFLDRKLHKSSPITHKVPGKSTPFASPLGLRVPTRDEVGNVKQIEEERKGATTDDKVILEMFKHTEEDGKNDFVIPVDVDELENSVADDVQESKKRKNPFEGRHENQTVRKHVVVLGGESRLKPKKRTENDSNGIKQKPYNHYANGRGWWDYDMEGVDNEELGASEAWEGVGSTTLGGIVDWH</sequence>
<organism evidence="2">
    <name type="scientific">Medicago truncatula</name>
    <name type="common">Barrel medic</name>
    <name type="synonym">Medicago tribuloides</name>
    <dbReference type="NCBI Taxonomy" id="3880"/>
    <lineage>
        <taxon>Eukaryota</taxon>
        <taxon>Viridiplantae</taxon>
        <taxon>Streptophyta</taxon>
        <taxon>Embryophyta</taxon>
        <taxon>Tracheophyta</taxon>
        <taxon>Spermatophyta</taxon>
        <taxon>Magnoliopsida</taxon>
        <taxon>eudicotyledons</taxon>
        <taxon>Gunneridae</taxon>
        <taxon>Pentapetalae</taxon>
        <taxon>rosids</taxon>
        <taxon>fabids</taxon>
        <taxon>Fabales</taxon>
        <taxon>Fabaceae</taxon>
        <taxon>Papilionoideae</taxon>
        <taxon>50 kb inversion clade</taxon>
        <taxon>NPAAA clade</taxon>
        <taxon>Hologalegina</taxon>
        <taxon>IRL clade</taxon>
        <taxon>Trifolieae</taxon>
        <taxon>Medicago</taxon>
    </lineage>
</organism>
<dbReference type="PaxDb" id="3880-AES61882"/>
<evidence type="ECO:0000256" key="1">
    <source>
        <dbReference type="SAM" id="MobiDB-lite"/>
    </source>
</evidence>
<evidence type="ECO:0000313" key="2">
    <source>
        <dbReference type="EMBL" id="ABE86675.1"/>
    </source>
</evidence>
<dbReference type="Gramene" id="rna5225">
    <property type="protein sequence ID" value="RHN81213.1"/>
    <property type="gene ID" value="gene5225"/>
</dbReference>
<proteinExistence type="predicted"/>
<reference evidence="4" key="7">
    <citation type="journal article" date="2018" name="Nat. Plants">
        <title>Whole-genome landscape of Medicago truncatula symbiotic genes.</title>
        <authorList>
            <person name="Pecrix Y."/>
            <person name="Gamas P."/>
            <person name="Carrere S."/>
        </authorList>
    </citation>
    <scope>NUCLEOTIDE SEQUENCE</scope>
    <source>
        <tissue evidence="4">Leaves</tissue>
    </source>
</reference>
<dbReference type="eggNOG" id="ENOG502S1IR">
    <property type="taxonomic scope" value="Eukaryota"/>
</dbReference>
<evidence type="ECO:0000313" key="3">
    <source>
        <dbReference type="EMBL" id="AES61882.1"/>
    </source>
</evidence>
<dbReference type="Proteomes" id="UP000265566">
    <property type="component" value="Chromosome 1"/>
</dbReference>
<dbReference type="AlphaFoldDB" id="Q1RSI6"/>
<dbReference type="Proteomes" id="UP000002051">
    <property type="component" value="Unassembled WGS sequence"/>
</dbReference>
<dbReference type="EMBL" id="AC161864">
    <property type="protein sequence ID" value="ABE86675.1"/>
    <property type="molecule type" value="Genomic_DNA"/>
</dbReference>
<reference evidence="2" key="1">
    <citation type="submission" date="2006-03" db="EMBL/GenBank/DDBJ databases">
        <authorList>
            <person name="Lin S."/>
            <person name="Dixon R."/>
            <person name="May G."/>
            <person name="Sumner L."/>
            <person name="Gonzales B."/>
            <person name="Cook D."/>
            <person name="Kim D."/>
            <person name="Young N."/>
            <person name="Cannon S."/>
            <person name="Roe B.A."/>
        </authorList>
    </citation>
    <scope>NUCLEOTIDE SEQUENCE</scope>
</reference>
<gene>
    <name evidence="5" type="primary">11410238</name>
    <name evidence="3" type="ordered locus">MTR_1g090010</name>
    <name evidence="2" type="ORF">MtrDRAFT_AC161864g11v2</name>
    <name evidence="4" type="ORF">MtrunA17_Chr1g0196621</name>
</gene>
<reference evidence="3 6" key="4">
    <citation type="journal article" date="2014" name="BMC Genomics">
        <title>An improved genome release (version Mt4.0) for the model legume Medicago truncatula.</title>
        <authorList>
            <person name="Tang H."/>
            <person name="Krishnakumar V."/>
            <person name="Bidwell S."/>
            <person name="Rosen B."/>
            <person name="Chan A."/>
            <person name="Zhou S."/>
            <person name="Gentzbittel L."/>
            <person name="Childs K.L."/>
            <person name="Yandell M."/>
            <person name="Gundlach H."/>
            <person name="Mayer K.F."/>
            <person name="Schwartz D.C."/>
            <person name="Town C.D."/>
        </authorList>
    </citation>
    <scope>GENOME REANNOTATION</scope>
    <source>
        <strain evidence="5 6">cv. Jemalong A17</strain>
    </source>
</reference>
<reference evidence="7" key="6">
    <citation type="journal article" date="2018" name="Nat. Plants">
        <title>Whole-genome landscape of Medicago truncatula symbiotic genes.</title>
        <authorList>
            <person name="Pecrix Y."/>
            <person name="Staton S.E."/>
            <person name="Sallet E."/>
            <person name="Lelandais-Briere C."/>
            <person name="Moreau S."/>
            <person name="Carrere S."/>
            <person name="Blein T."/>
            <person name="Jardinaud M.F."/>
            <person name="Latrasse D."/>
            <person name="Zouine M."/>
            <person name="Zahm M."/>
            <person name="Kreplak J."/>
            <person name="Mayjonade B."/>
            <person name="Satge C."/>
            <person name="Perez M."/>
            <person name="Cauet S."/>
            <person name="Marande W."/>
            <person name="Chantry-Darmon C."/>
            <person name="Lopez-Roques C."/>
            <person name="Bouchez O."/>
            <person name="Berard A."/>
            <person name="Debelle F."/>
            <person name="Munos S."/>
            <person name="Bendahmane A."/>
            <person name="Berges H."/>
            <person name="Niebel A."/>
            <person name="Buitink J."/>
            <person name="Frugier F."/>
            <person name="Benhamed M."/>
            <person name="Crespi M."/>
            <person name="Gouzy J."/>
            <person name="Gamas P."/>
        </authorList>
    </citation>
    <scope>NUCLEOTIDE SEQUENCE [LARGE SCALE GENOMIC DNA]</scope>
    <source>
        <strain evidence="7">cv. Jemalong A17</strain>
    </source>
</reference>
<dbReference type="KEGG" id="mtr:11410238"/>
<feature type="region of interest" description="Disordered" evidence="1">
    <location>
        <begin position="1"/>
        <end position="42"/>
    </location>
</feature>
<dbReference type="EMBL" id="PSQE01000001">
    <property type="protein sequence ID" value="RHN81213.1"/>
    <property type="molecule type" value="Genomic_DNA"/>
</dbReference>
<evidence type="ECO:0000313" key="7">
    <source>
        <dbReference type="Proteomes" id="UP000265566"/>
    </source>
</evidence>
<reference evidence="3 6" key="3">
    <citation type="journal article" date="2011" name="Nature">
        <title>The Medicago genome provides insight into the evolution of rhizobial symbioses.</title>
        <authorList>
            <person name="Young N.D."/>
            <person name="Debelle F."/>
            <person name="Oldroyd G.E."/>
            <person name="Geurts R."/>
            <person name="Cannon S.B."/>
            <person name="Udvardi M.K."/>
            <person name="Benedito V.A."/>
            <person name="Mayer K.F."/>
            <person name="Gouzy J."/>
            <person name="Schoof H."/>
            <person name="Van de Peer Y."/>
            <person name="Proost S."/>
            <person name="Cook D.R."/>
            <person name="Meyers B.C."/>
            <person name="Spannagl M."/>
            <person name="Cheung F."/>
            <person name="De Mita S."/>
            <person name="Krishnakumar V."/>
            <person name="Gundlach H."/>
            <person name="Zhou S."/>
            <person name="Mudge J."/>
            <person name="Bharti A.K."/>
            <person name="Murray J.D."/>
            <person name="Naoumkina M.A."/>
            <person name="Rosen B."/>
            <person name="Silverstein K.A."/>
            <person name="Tang H."/>
            <person name="Rombauts S."/>
            <person name="Zhao P.X."/>
            <person name="Zhou P."/>
            <person name="Barbe V."/>
            <person name="Bardou P."/>
            <person name="Bechner M."/>
            <person name="Bellec A."/>
            <person name="Berger A."/>
            <person name="Berges H."/>
            <person name="Bidwell S."/>
            <person name="Bisseling T."/>
            <person name="Choisne N."/>
            <person name="Couloux A."/>
            <person name="Denny R."/>
            <person name="Deshpande S."/>
            <person name="Dai X."/>
            <person name="Doyle J.J."/>
            <person name="Dudez A.M."/>
            <person name="Farmer A.D."/>
            <person name="Fouteau S."/>
            <person name="Franken C."/>
            <person name="Gibelin C."/>
            <person name="Gish J."/>
            <person name="Goldstein S."/>
            <person name="Gonzalez A.J."/>
            <person name="Green P.J."/>
            <person name="Hallab A."/>
            <person name="Hartog M."/>
            <person name="Hua A."/>
            <person name="Humphray S.J."/>
            <person name="Jeong D.H."/>
            <person name="Jing Y."/>
            <person name="Jocker A."/>
            <person name="Kenton S.M."/>
            <person name="Kim D.J."/>
            <person name="Klee K."/>
            <person name="Lai H."/>
            <person name="Lang C."/>
            <person name="Lin S."/>
            <person name="Macmil S.L."/>
            <person name="Magdelenat G."/>
            <person name="Matthews L."/>
            <person name="McCorrison J."/>
            <person name="Monaghan E.L."/>
            <person name="Mun J.H."/>
            <person name="Najar F.Z."/>
            <person name="Nicholson C."/>
            <person name="Noirot C."/>
            <person name="O'Bleness M."/>
            <person name="Paule C.R."/>
            <person name="Poulain J."/>
            <person name="Prion F."/>
            <person name="Qin B."/>
            <person name="Qu C."/>
            <person name="Retzel E.F."/>
            <person name="Riddle C."/>
            <person name="Sallet E."/>
            <person name="Samain S."/>
            <person name="Samson N."/>
            <person name="Sanders I."/>
            <person name="Saurat O."/>
            <person name="Scarpelli C."/>
            <person name="Schiex T."/>
            <person name="Segurens B."/>
            <person name="Severin A.J."/>
            <person name="Sherrier D.J."/>
            <person name="Shi R."/>
            <person name="Sims S."/>
            <person name="Singer S.R."/>
            <person name="Sinharoy S."/>
            <person name="Sterck L."/>
            <person name="Viollet A."/>
            <person name="Wang B.B."/>
            <person name="Wang K."/>
            <person name="Wang M."/>
            <person name="Wang X."/>
            <person name="Warfsmann J."/>
            <person name="Weissenbach J."/>
            <person name="White D.D."/>
            <person name="White J.D."/>
            <person name="Wiley G.B."/>
            <person name="Wincker P."/>
            <person name="Xing Y."/>
            <person name="Yang L."/>
            <person name="Yao Z."/>
            <person name="Ying F."/>
            <person name="Zhai J."/>
            <person name="Zhou L."/>
            <person name="Zuber A."/>
            <person name="Denarie J."/>
            <person name="Dixon R.A."/>
            <person name="May G.D."/>
            <person name="Schwartz D.C."/>
            <person name="Rogers J."/>
            <person name="Quetier F."/>
            <person name="Town C.D."/>
            <person name="Roe B.A."/>
        </authorList>
    </citation>
    <scope>NUCLEOTIDE SEQUENCE [LARGE SCALE GENOMIC DNA]</scope>
    <source>
        <strain evidence="3">A17</strain>
        <strain evidence="5 6">cv. Jemalong A17</strain>
    </source>
</reference>
<dbReference type="PANTHER" id="PTHR38382:SF1">
    <property type="entry name" value="RNA-BINDING PROTEIN"/>
    <property type="match status" value="1"/>
</dbReference>
<feature type="compositionally biased region" description="Polar residues" evidence="1">
    <location>
        <begin position="19"/>
        <end position="39"/>
    </location>
</feature>
<reference evidence="5" key="5">
    <citation type="submission" date="2015-04" db="UniProtKB">
        <authorList>
            <consortium name="EnsemblPlants"/>
        </authorList>
    </citation>
    <scope>IDENTIFICATION</scope>
    <source>
        <strain evidence="5">cv. Jemalong A17</strain>
    </source>
</reference>
<evidence type="ECO:0000313" key="5">
    <source>
        <dbReference type="EnsemblPlants" id="AES61882"/>
    </source>
</evidence>
<dbReference type="EnsemblPlants" id="AES61882">
    <property type="protein sequence ID" value="AES61882"/>
    <property type="gene ID" value="MTR_1g090010"/>
</dbReference>
<dbReference type="HOGENOM" id="CLU_106494_0_0_1"/>
<dbReference type="STRING" id="3880.Q1RSI6"/>
<dbReference type="EMBL" id="CM001217">
    <property type="protein sequence ID" value="AES61882.1"/>
    <property type="molecule type" value="Genomic_DNA"/>
</dbReference>
<evidence type="ECO:0000313" key="6">
    <source>
        <dbReference type="Proteomes" id="UP000002051"/>
    </source>
</evidence>
<name>Q1RSI6_MEDTR</name>
<feature type="region of interest" description="Disordered" evidence="1">
    <location>
        <begin position="56"/>
        <end position="78"/>
    </location>
</feature>
<dbReference type="PANTHER" id="PTHR38382">
    <property type="entry name" value="RNA-BINDING PROTEIN"/>
    <property type="match status" value="1"/>
</dbReference>